<gene>
    <name evidence="2" type="ORF">PV05_00142</name>
</gene>
<dbReference type="EMBL" id="KN847317">
    <property type="protein sequence ID" value="KIW59877.1"/>
    <property type="molecule type" value="Genomic_DNA"/>
</dbReference>
<keyword evidence="3" id="KW-1185">Reference proteome</keyword>
<evidence type="ECO:0000256" key="1">
    <source>
        <dbReference type="SAM" id="MobiDB-lite"/>
    </source>
</evidence>
<dbReference type="RefSeq" id="XP_013320461.1">
    <property type="nucleotide sequence ID" value="XM_013465007.1"/>
</dbReference>
<dbReference type="HOGENOM" id="CLU_027722_0_0_1"/>
<evidence type="ECO:0000313" key="2">
    <source>
        <dbReference type="EMBL" id="KIW59877.1"/>
    </source>
</evidence>
<name>A0A0D2DC69_9EURO</name>
<dbReference type="AlphaFoldDB" id="A0A0D2DC69"/>
<dbReference type="OrthoDB" id="4153769at2759"/>
<dbReference type="GeneID" id="25322050"/>
<protein>
    <recommendedName>
        <fullName evidence="4">Transcription factor domain-containing protein</fullName>
    </recommendedName>
</protein>
<accession>A0A0D2DC69</accession>
<reference evidence="2 3" key="1">
    <citation type="submission" date="2015-01" db="EMBL/GenBank/DDBJ databases">
        <title>The Genome Sequence of Exophiala xenobiotica CBS118157.</title>
        <authorList>
            <consortium name="The Broad Institute Genomics Platform"/>
            <person name="Cuomo C."/>
            <person name="de Hoog S."/>
            <person name="Gorbushina A."/>
            <person name="Stielow B."/>
            <person name="Teixiera M."/>
            <person name="Abouelleil A."/>
            <person name="Chapman S.B."/>
            <person name="Priest M."/>
            <person name="Young S.K."/>
            <person name="Wortman J."/>
            <person name="Nusbaum C."/>
            <person name="Birren B."/>
        </authorList>
    </citation>
    <scope>NUCLEOTIDE SEQUENCE [LARGE SCALE GENOMIC DNA]</scope>
    <source>
        <strain evidence="2 3">CBS 118157</strain>
    </source>
</reference>
<feature type="region of interest" description="Disordered" evidence="1">
    <location>
        <begin position="247"/>
        <end position="266"/>
    </location>
</feature>
<evidence type="ECO:0008006" key="4">
    <source>
        <dbReference type="Google" id="ProtNLM"/>
    </source>
</evidence>
<sequence length="361" mass="40762">MLECQDQGMPIDSGLLRSIQCLALAEWICQRYDAATIHVQAAKKLFPLANFGHPSDAFAREGIVNIDNLICIETGRLPEFPVMYDPGPLKRSRMALIREEVGAFAAGQMPPRRWLALWDPVSSEDSLADAVHPLLAPVLRDILDVLTVAKCVWRTPNATKRDADWMCKRARALVHRLLLLPANPFFGHKTISARKAEVLRIALLLILIRCTNRVAFRSARPNMRRLQHALNAIDKDWSSKTTSLGTEAEMTGSFQSQPQPPASPFSSYWSSPLNEPLGQPLRNLHSKQYNENALLLWALMTGHFNAQGEPEESWFLERAPYVAETHLGIHDYDGLDDFMSQYFYSRTRQQHSLTIVALHLS</sequence>
<evidence type="ECO:0000313" key="3">
    <source>
        <dbReference type="Proteomes" id="UP000054342"/>
    </source>
</evidence>
<proteinExistence type="predicted"/>
<organism evidence="2 3">
    <name type="scientific">Exophiala xenobiotica</name>
    <dbReference type="NCBI Taxonomy" id="348802"/>
    <lineage>
        <taxon>Eukaryota</taxon>
        <taxon>Fungi</taxon>
        <taxon>Dikarya</taxon>
        <taxon>Ascomycota</taxon>
        <taxon>Pezizomycotina</taxon>
        <taxon>Eurotiomycetes</taxon>
        <taxon>Chaetothyriomycetidae</taxon>
        <taxon>Chaetothyriales</taxon>
        <taxon>Herpotrichiellaceae</taxon>
        <taxon>Exophiala</taxon>
    </lineage>
</organism>
<dbReference type="STRING" id="348802.A0A0D2DC69"/>
<dbReference type="Proteomes" id="UP000054342">
    <property type="component" value="Unassembled WGS sequence"/>
</dbReference>